<evidence type="ECO:0000256" key="1">
    <source>
        <dbReference type="SAM" id="MobiDB-lite"/>
    </source>
</evidence>
<accession>A0AA40BTE9</accession>
<keyword evidence="2" id="KW-0732">Signal</keyword>
<feature type="compositionally biased region" description="Polar residues" evidence="1">
    <location>
        <begin position="110"/>
        <end position="128"/>
    </location>
</feature>
<feature type="compositionally biased region" description="Polar residues" evidence="1">
    <location>
        <begin position="136"/>
        <end position="159"/>
    </location>
</feature>
<dbReference type="Proteomes" id="UP001172155">
    <property type="component" value="Unassembled WGS sequence"/>
</dbReference>
<evidence type="ECO:0000313" key="4">
    <source>
        <dbReference type="Proteomes" id="UP001172155"/>
    </source>
</evidence>
<organism evidence="3 4">
    <name type="scientific">Schizothecium vesticola</name>
    <dbReference type="NCBI Taxonomy" id="314040"/>
    <lineage>
        <taxon>Eukaryota</taxon>
        <taxon>Fungi</taxon>
        <taxon>Dikarya</taxon>
        <taxon>Ascomycota</taxon>
        <taxon>Pezizomycotina</taxon>
        <taxon>Sordariomycetes</taxon>
        <taxon>Sordariomycetidae</taxon>
        <taxon>Sordariales</taxon>
        <taxon>Schizotheciaceae</taxon>
        <taxon>Schizothecium</taxon>
    </lineage>
</organism>
<feature type="chain" id="PRO_5041453119" evidence="2">
    <location>
        <begin position="16"/>
        <end position="250"/>
    </location>
</feature>
<evidence type="ECO:0000256" key="2">
    <source>
        <dbReference type="SAM" id="SignalP"/>
    </source>
</evidence>
<sequence>MKSAVVFTLAMRAAAMHIPWLSQNDNNRQAPIMVMTEENAVMNSPHDETRMPSGQGFHGMGSGGDEIDVHVHLDVSHRGANTMVSLDTPSRPDNPMDATGAHRIPESPSGMRTTAESMNDVTLSSDPGSNAMPAGSSLSTETDNNMMPGGSSSFGNPQTDEMPRGGAMDVSQATPKGMQTMGSGTGMDGHEVCKQLEPDVPIYFQCPIPAYVKIVGESGFCCYWSSDSDTGIADSRSGMMMSGKKANFDL</sequence>
<dbReference type="AlphaFoldDB" id="A0AA40BTE9"/>
<comment type="caution">
    <text evidence="3">The sequence shown here is derived from an EMBL/GenBank/DDBJ whole genome shotgun (WGS) entry which is preliminary data.</text>
</comment>
<feature type="signal peptide" evidence="2">
    <location>
        <begin position="1"/>
        <end position="15"/>
    </location>
</feature>
<keyword evidence="4" id="KW-1185">Reference proteome</keyword>
<gene>
    <name evidence="3" type="ORF">B0T18DRAFT_201956</name>
</gene>
<dbReference type="EMBL" id="JAUKUD010000006">
    <property type="protein sequence ID" value="KAK0740048.1"/>
    <property type="molecule type" value="Genomic_DNA"/>
</dbReference>
<reference evidence="3" key="1">
    <citation type="submission" date="2023-06" db="EMBL/GenBank/DDBJ databases">
        <title>Genome-scale phylogeny and comparative genomics of the fungal order Sordariales.</title>
        <authorList>
            <consortium name="Lawrence Berkeley National Laboratory"/>
            <person name="Hensen N."/>
            <person name="Bonometti L."/>
            <person name="Westerberg I."/>
            <person name="Brannstrom I.O."/>
            <person name="Guillou S."/>
            <person name="Cros-Aarteil S."/>
            <person name="Calhoun S."/>
            <person name="Haridas S."/>
            <person name="Kuo A."/>
            <person name="Mondo S."/>
            <person name="Pangilinan J."/>
            <person name="Riley R."/>
            <person name="LaButti K."/>
            <person name="Andreopoulos B."/>
            <person name="Lipzen A."/>
            <person name="Chen C."/>
            <person name="Yanf M."/>
            <person name="Daum C."/>
            <person name="Ng V."/>
            <person name="Clum A."/>
            <person name="Steindorff A."/>
            <person name="Ohm R."/>
            <person name="Martin F."/>
            <person name="Silar P."/>
            <person name="Natvig D."/>
            <person name="Lalanne C."/>
            <person name="Gautier V."/>
            <person name="Ament-velasquez S.L."/>
            <person name="Kruys A."/>
            <person name="Hutchinson M.I."/>
            <person name="Powell A.J."/>
            <person name="Barry K."/>
            <person name="Miller A.N."/>
            <person name="Grigoriev I.V."/>
            <person name="Debuchy R."/>
            <person name="Gladieux P."/>
            <person name="Thoren M.H."/>
            <person name="Johannesson H."/>
        </authorList>
    </citation>
    <scope>NUCLEOTIDE SEQUENCE</scope>
    <source>
        <strain evidence="3">SMH3187-1</strain>
    </source>
</reference>
<protein>
    <submittedName>
        <fullName evidence="3">Uncharacterized protein</fullName>
    </submittedName>
</protein>
<evidence type="ECO:0000313" key="3">
    <source>
        <dbReference type="EMBL" id="KAK0740048.1"/>
    </source>
</evidence>
<proteinExistence type="predicted"/>
<feature type="region of interest" description="Disordered" evidence="1">
    <location>
        <begin position="84"/>
        <end position="164"/>
    </location>
</feature>
<name>A0AA40BTE9_9PEZI</name>